<dbReference type="Pfam" id="PF07510">
    <property type="entry name" value="GmrSD_C"/>
    <property type="match status" value="1"/>
</dbReference>
<evidence type="ECO:0000313" key="4">
    <source>
        <dbReference type="Proteomes" id="UP000182737"/>
    </source>
</evidence>
<dbReference type="InterPro" id="IPR004919">
    <property type="entry name" value="GmrSD_N"/>
</dbReference>
<sequence length="793" mass="94368">MTKEINIVKNNSPFFNTTQYDFMIPLYQRAFAWGDEEINKLIDDINDFNKFYDNDDRVTDDNYYIGTLVVYKNYVHNQCVYEVIDGQQRLTALFLLLNYLNYEVRPSLRFEHRTPSNNAIDNINQIIDNYKRCNSKIDLSIVDSESIQDTIKQGIGTIHDKFTHDSINIEKFQKQLEKVILFQVEVPDGTDLNRYFEIMNTRGEQLEQQDILKANLMSFLDNEEGEVFSKIWNACSNMNGYVQMNFDVKSREIIFGKNWRTSLIGYQTEIFADYLFKSDLKVNYLSNRTESKKITDIIKATFSVEDEVIEDTENNRIRFESIINFSHFLLHCLKVYIEDQNLVHKDNPETPLIPSLLDDKKLLKSFDSVLDFGRENDNLIKQKKKDFSKQFIALLLKCRFLFDNYILKREYINENKDGIWSLQEFHVSQRGTKKSPYFTKTNFYSSDLNDYCNQTLMIQAAMRVSYTSPKIMHWITELLTWSYKQDNPKNFKDYCLVAENYVRKNLMNDFFAVEKYKTLGVATPHIVFNYLDYLIWKKNPQKYEYRKNNPDSFTFEFRTSVEHWYPQHPNEKEGILIWDDVDRFGNLCIIQRNINSRFSNQSPKAKKDDNTNEIKKGSLKLRKMASIITNCSNDDWKNSECEKHEKEMLSILEKDCYSYEALGKLISLELLKKGFEEKWIGAYKLITKKIAKDEYIYFFIYENERKFEIGFVRQDGFLNSANIHIKKLNYALDNLMFNKLIFYSISQTNTYRNKWISRHFKINISSFDAIFFEIYSLLEQLYNYKSYIKKGKI</sequence>
<accession>A0A1I3LLU3</accession>
<protein>
    <recommendedName>
        <fullName evidence="5">DUF262 domain-containing protein</fullName>
    </recommendedName>
</protein>
<dbReference type="Proteomes" id="UP000182737">
    <property type="component" value="Unassembled WGS sequence"/>
</dbReference>
<feature type="domain" description="GmrSD restriction endonucleases N-terminal" evidence="1">
    <location>
        <begin position="15"/>
        <end position="216"/>
    </location>
</feature>
<dbReference type="EMBL" id="FORI01000007">
    <property type="protein sequence ID" value="SFI85682.1"/>
    <property type="molecule type" value="Genomic_DNA"/>
</dbReference>
<dbReference type="RefSeq" id="WP_074932269.1">
    <property type="nucleotide sequence ID" value="NZ_FORI01000007.1"/>
</dbReference>
<organism evidence="3 4">
    <name type="scientific">Treponema bryantii</name>
    <dbReference type="NCBI Taxonomy" id="163"/>
    <lineage>
        <taxon>Bacteria</taxon>
        <taxon>Pseudomonadati</taxon>
        <taxon>Spirochaetota</taxon>
        <taxon>Spirochaetia</taxon>
        <taxon>Spirochaetales</taxon>
        <taxon>Treponemataceae</taxon>
        <taxon>Treponema</taxon>
    </lineage>
</organism>
<keyword evidence="4" id="KW-1185">Reference proteome</keyword>
<evidence type="ECO:0000259" key="2">
    <source>
        <dbReference type="Pfam" id="PF07510"/>
    </source>
</evidence>
<dbReference type="InterPro" id="IPR011089">
    <property type="entry name" value="GmrSD_C"/>
</dbReference>
<reference evidence="4" key="1">
    <citation type="submission" date="2016-10" db="EMBL/GenBank/DDBJ databases">
        <authorList>
            <person name="Varghese N."/>
            <person name="Submissions S."/>
        </authorList>
    </citation>
    <scope>NUCLEOTIDE SEQUENCE [LARGE SCALE GENOMIC DNA]</scope>
    <source>
        <strain evidence="4">XBD1002</strain>
    </source>
</reference>
<dbReference type="PANTHER" id="PTHR35149:SF1">
    <property type="entry name" value="DUF5655 DOMAIN-CONTAINING PROTEIN"/>
    <property type="match status" value="1"/>
</dbReference>
<gene>
    <name evidence="3" type="ORF">SAMN04487775_10767</name>
</gene>
<name>A0A1I3LLU3_9SPIR</name>
<evidence type="ECO:0008006" key="5">
    <source>
        <dbReference type="Google" id="ProtNLM"/>
    </source>
</evidence>
<dbReference type="Pfam" id="PF03235">
    <property type="entry name" value="GmrSD_N"/>
    <property type="match status" value="1"/>
</dbReference>
<evidence type="ECO:0000259" key="1">
    <source>
        <dbReference type="Pfam" id="PF03235"/>
    </source>
</evidence>
<dbReference type="AlphaFoldDB" id="A0A1I3LLU3"/>
<evidence type="ECO:0000313" key="3">
    <source>
        <dbReference type="EMBL" id="SFI85682.1"/>
    </source>
</evidence>
<feature type="domain" description="GmrSD restriction endonucleases C-terminal" evidence="2">
    <location>
        <begin position="528"/>
        <end position="650"/>
    </location>
</feature>
<proteinExistence type="predicted"/>
<dbReference type="PANTHER" id="PTHR35149">
    <property type="entry name" value="SLL5132 PROTEIN"/>
    <property type="match status" value="1"/>
</dbReference>